<feature type="transmembrane region" description="Helical" evidence="1">
    <location>
        <begin position="72"/>
        <end position="95"/>
    </location>
</feature>
<dbReference type="Pfam" id="PF09948">
    <property type="entry name" value="PpoB2"/>
    <property type="match status" value="1"/>
</dbReference>
<dbReference type="Proteomes" id="UP001242995">
    <property type="component" value="Unassembled WGS sequence"/>
</dbReference>
<evidence type="ECO:0000313" key="3">
    <source>
        <dbReference type="EMBL" id="MDQ0181594.1"/>
    </source>
</evidence>
<protein>
    <submittedName>
        <fullName evidence="2">Metal-binding membrane protein</fullName>
    </submittedName>
</protein>
<proteinExistence type="predicted"/>
<evidence type="ECO:0000256" key="1">
    <source>
        <dbReference type="SAM" id="Phobius"/>
    </source>
</evidence>
<keyword evidence="1" id="KW-0812">Transmembrane</keyword>
<sequence length="276" mass="29423">MTAGNLPRRKLIRGAVAAGTPRATAFNLDPREAGLVAVLLILAAVSWIVSAVQTSGMDMGRWTDPGPLGFFLTTWVVMLAAMMFPSVAPMVVAYARITHHRRETGRYAPAGSTAVFVAGYLISWTIFGLAAHALYAMVASLIPGLFSSDPGGRYLAAGVIFVAAVYQLTPAKNVSLMKCRTPMDFILRRIRYGRFGALRLGLEHGAWCVACCWALMVALFALGVMSVGWMAVVGAFIALEKMLPWRRIANRLVAVALALIAVAIAVAPGMVPGVGM</sequence>
<dbReference type="InterPro" id="IPR018688">
    <property type="entry name" value="PpoB2-like"/>
</dbReference>
<keyword evidence="1" id="KW-1133">Transmembrane helix</keyword>
<accession>A0AAW8DH63</accession>
<dbReference type="EMBL" id="JAUSTF010000006">
    <property type="protein sequence ID" value="MDQ0181594.1"/>
    <property type="molecule type" value="Genomic_DNA"/>
</dbReference>
<organism evidence="2 5">
    <name type="scientific">Arthrobacter bambusae</name>
    <dbReference type="NCBI Taxonomy" id="1338426"/>
    <lineage>
        <taxon>Bacteria</taxon>
        <taxon>Bacillati</taxon>
        <taxon>Actinomycetota</taxon>
        <taxon>Actinomycetes</taxon>
        <taxon>Micrococcales</taxon>
        <taxon>Micrococcaceae</taxon>
        <taxon>Arthrobacter</taxon>
    </lineage>
</organism>
<name>A0AAW8DH63_9MICC</name>
<dbReference type="Proteomes" id="UP001230951">
    <property type="component" value="Unassembled WGS sequence"/>
</dbReference>
<feature type="transmembrane region" description="Helical" evidence="1">
    <location>
        <begin position="251"/>
        <end position="271"/>
    </location>
</feature>
<keyword evidence="1" id="KW-0472">Membrane</keyword>
<comment type="caution">
    <text evidence="2">The sequence shown here is derived from an EMBL/GenBank/DDBJ whole genome shotgun (WGS) entry which is preliminary data.</text>
</comment>
<keyword evidence="4" id="KW-1185">Reference proteome</keyword>
<feature type="transmembrane region" description="Helical" evidence="1">
    <location>
        <begin position="154"/>
        <end position="175"/>
    </location>
</feature>
<feature type="transmembrane region" description="Helical" evidence="1">
    <location>
        <begin position="115"/>
        <end position="142"/>
    </location>
</feature>
<feature type="transmembrane region" description="Helical" evidence="1">
    <location>
        <begin position="196"/>
        <end position="216"/>
    </location>
</feature>
<reference evidence="2 4" key="1">
    <citation type="submission" date="2023-07" db="EMBL/GenBank/DDBJ databases">
        <title>Sorghum-associated microbial communities from plants grown in Nebraska, USA.</title>
        <authorList>
            <person name="Schachtman D."/>
        </authorList>
    </citation>
    <scope>NUCLEOTIDE SEQUENCE</scope>
    <source>
        <strain evidence="2">DS1006</strain>
        <strain evidence="3 4">DS1016</strain>
    </source>
</reference>
<dbReference type="EMBL" id="JAUSRG010000008">
    <property type="protein sequence ID" value="MDP9905983.1"/>
    <property type="molecule type" value="Genomic_DNA"/>
</dbReference>
<evidence type="ECO:0000313" key="4">
    <source>
        <dbReference type="Proteomes" id="UP001230951"/>
    </source>
</evidence>
<evidence type="ECO:0000313" key="5">
    <source>
        <dbReference type="Proteomes" id="UP001242995"/>
    </source>
</evidence>
<feature type="transmembrane region" description="Helical" evidence="1">
    <location>
        <begin position="222"/>
        <end position="239"/>
    </location>
</feature>
<dbReference type="RefSeq" id="WP_306962274.1">
    <property type="nucleotide sequence ID" value="NZ_JAUSRG010000008.1"/>
</dbReference>
<gene>
    <name evidence="2" type="ORF">J2S90_002954</name>
    <name evidence="3" type="ORF">J2S93_003032</name>
</gene>
<evidence type="ECO:0000313" key="2">
    <source>
        <dbReference type="EMBL" id="MDP9905983.1"/>
    </source>
</evidence>
<feature type="transmembrane region" description="Helical" evidence="1">
    <location>
        <begin position="33"/>
        <end position="52"/>
    </location>
</feature>
<dbReference type="AlphaFoldDB" id="A0AAW8DH63"/>